<name>A0ABS9BG49_9BACT</name>
<evidence type="ECO:0000313" key="4">
    <source>
        <dbReference type="Proteomes" id="UP001200145"/>
    </source>
</evidence>
<dbReference type="RefSeq" id="WP_234864635.1">
    <property type="nucleotide sequence ID" value="NZ_JAKEVY010000001.1"/>
</dbReference>
<dbReference type="PANTHER" id="PTHR34219">
    <property type="entry name" value="IRON-REGULATED INNER MEMBRANE PROTEIN-RELATED"/>
    <property type="match status" value="1"/>
</dbReference>
<feature type="transmembrane region" description="Helical" evidence="1">
    <location>
        <begin position="367"/>
        <end position="388"/>
    </location>
</feature>
<dbReference type="Pfam" id="PF03929">
    <property type="entry name" value="PepSY_TM"/>
    <property type="match status" value="1"/>
</dbReference>
<gene>
    <name evidence="3" type="ORF">L0U88_05665</name>
</gene>
<comment type="caution">
    <text evidence="3">The sequence shown here is derived from an EMBL/GenBank/DDBJ whole genome shotgun (WGS) entry which is preliminary data.</text>
</comment>
<feature type="domain" description="PepSY" evidence="2">
    <location>
        <begin position="64"/>
        <end position="133"/>
    </location>
</feature>
<keyword evidence="1" id="KW-0472">Membrane</keyword>
<keyword evidence="1" id="KW-1133">Transmembrane helix</keyword>
<proteinExistence type="predicted"/>
<sequence length="406" mass="46067">MGKNRKFSARWWAANLHLWLGLASGLVVFIVSITGCIFVFQKEISEVVYREKLYVPEGQWSHTLPASTLLEIARKEIGEGVTIRNFTIPTDPRKTWEFMAFEGGDKDAITFAGSVKYYQSVHLNPYTGEVTGRTNYLEEFFIIIKYLHWSLLLNTPYGQPIVGWSTFIFVVLLITGLILWWPKKWNKKQQQQAFTVKWKARFKRLNYDLHNVLGFYLLIPSLILALTGMVWSFQWFKKTVYVAAARTTAAPGVLKTVSADSLLLKQQPAAVLSQTALDKALAEARLILPNAKRFNVLPAAADPSAVLKINGYGHEETYHNRDELQFDQFSGKLLGKRMDIEKNAGEQLVEANYDIHIGAIAGLPGKILAFIASLICASLPLTGFLIWWNKRRKHVIIYKPIIPKHA</sequence>
<accession>A0ABS9BG49</accession>
<evidence type="ECO:0000256" key="1">
    <source>
        <dbReference type="SAM" id="Phobius"/>
    </source>
</evidence>
<evidence type="ECO:0000259" key="2">
    <source>
        <dbReference type="Pfam" id="PF03413"/>
    </source>
</evidence>
<evidence type="ECO:0000313" key="3">
    <source>
        <dbReference type="EMBL" id="MCF1714108.1"/>
    </source>
</evidence>
<feature type="transmembrane region" description="Helical" evidence="1">
    <location>
        <begin position="209"/>
        <end position="231"/>
    </location>
</feature>
<dbReference type="PANTHER" id="PTHR34219:SF3">
    <property type="entry name" value="BLL7967 PROTEIN"/>
    <property type="match status" value="1"/>
</dbReference>
<feature type="transmembrane region" description="Helical" evidence="1">
    <location>
        <begin position="161"/>
        <end position="181"/>
    </location>
</feature>
<dbReference type="EMBL" id="JAKEVY010000001">
    <property type="protein sequence ID" value="MCF1714108.1"/>
    <property type="molecule type" value="Genomic_DNA"/>
</dbReference>
<protein>
    <submittedName>
        <fullName evidence="3">PepSY domain-containing protein</fullName>
    </submittedName>
</protein>
<organism evidence="3 4">
    <name type="scientific">Flavihumibacter fluminis</name>
    <dbReference type="NCBI Taxonomy" id="2909236"/>
    <lineage>
        <taxon>Bacteria</taxon>
        <taxon>Pseudomonadati</taxon>
        <taxon>Bacteroidota</taxon>
        <taxon>Chitinophagia</taxon>
        <taxon>Chitinophagales</taxon>
        <taxon>Chitinophagaceae</taxon>
        <taxon>Flavihumibacter</taxon>
    </lineage>
</organism>
<keyword evidence="1" id="KW-0812">Transmembrane</keyword>
<reference evidence="3 4" key="1">
    <citation type="submission" date="2022-01" db="EMBL/GenBank/DDBJ databases">
        <title>Flavihumibacter sp. nov., isolated from sediment of a river.</title>
        <authorList>
            <person name="Liu H."/>
        </authorList>
    </citation>
    <scope>NUCLEOTIDE SEQUENCE [LARGE SCALE GENOMIC DNA]</scope>
    <source>
        <strain evidence="3 4">RY-1</strain>
    </source>
</reference>
<feature type="transmembrane region" description="Helical" evidence="1">
    <location>
        <begin position="12"/>
        <end position="40"/>
    </location>
</feature>
<keyword evidence="4" id="KW-1185">Reference proteome</keyword>
<dbReference type="InterPro" id="IPR025711">
    <property type="entry name" value="PepSY"/>
</dbReference>
<dbReference type="Proteomes" id="UP001200145">
    <property type="component" value="Unassembled WGS sequence"/>
</dbReference>
<dbReference type="InterPro" id="IPR005625">
    <property type="entry name" value="PepSY-ass_TM"/>
</dbReference>
<dbReference type="Pfam" id="PF03413">
    <property type="entry name" value="PepSY"/>
    <property type="match status" value="1"/>
</dbReference>